<comment type="similarity">
    <text evidence="7">Belongs to the DHHC palmitoyltransferase family.</text>
</comment>
<feature type="transmembrane region" description="Helical" evidence="7">
    <location>
        <begin position="430"/>
        <end position="450"/>
    </location>
</feature>
<dbReference type="PROSITE" id="PS50216">
    <property type="entry name" value="DHHC"/>
    <property type="match status" value="1"/>
</dbReference>
<gene>
    <name evidence="9" type="ORF">MAR_028546</name>
</gene>
<dbReference type="InterPro" id="IPR039859">
    <property type="entry name" value="PFA4/ZDH16/20/ERF2-like"/>
</dbReference>
<feature type="transmembrane region" description="Helical" evidence="7">
    <location>
        <begin position="470"/>
        <end position="499"/>
    </location>
</feature>
<evidence type="ECO:0000259" key="8">
    <source>
        <dbReference type="Pfam" id="PF01529"/>
    </source>
</evidence>
<keyword evidence="6 7" id="KW-0012">Acyltransferase</keyword>
<evidence type="ECO:0000256" key="4">
    <source>
        <dbReference type="ARBA" id="ARBA00022989"/>
    </source>
</evidence>
<keyword evidence="4 7" id="KW-1133">Transmembrane helix</keyword>
<feature type="domain" description="Palmitoyltransferase DHHC" evidence="8">
    <location>
        <begin position="382"/>
        <end position="516"/>
    </location>
</feature>
<dbReference type="Pfam" id="PF01529">
    <property type="entry name" value="DHHC"/>
    <property type="match status" value="1"/>
</dbReference>
<evidence type="ECO:0000313" key="10">
    <source>
        <dbReference type="Proteomes" id="UP001164746"/>
    </source>
</evidence>
<protein>
    <recommendedName>
        <fullName evidence="7">Palmitoyltransferase</fullName>
        <ecNumber evidence="7">2.3.1.225</ecNumber>
    </recommendedName>
</protein>
<name>A0ABY7DGW5_MYAAR</name>
<keyword evidence="5 7" id="KW-0472">Membrane</keyword>
<comment type="catalytic activity">
    <reaction evidence="7">
        <text>L-cysteinyl-[protein] + hexadecanoyl-CoA = S-hexadecanoyl-L-cysteinyl-[protein] + CoA</text>
        <dbReference type="Rhea" id="RHEA:36683"/>
        <dbReference type="Rhea" id="RHEA-COMP:10131"/>
        <dbReference type="Rhea" id="RHEA-COMP:11032"/>
        <dbReference type="ChEBI" id="CHEBI:29950"/>
        <dbReference type="ChEBI" id="CHEBI:57287"/>
        <dbReference type="ChEBI" id="CHEBI:57379"/>
        <dbReference type="ChEBI" id="CHEBI:74151"/>
        <dbReference type="EC" id="2.3.1.225"/>
    </reaction>
</comment>
<dbReference type="EC" id="2.3.1.225" evidence="7"/>
<dbReference type="EMBL" id="CP111013">
    <property type="protein sequence ID" value="WAQ95856.1"/>
    <property type="molecule type" value="Genomic_DNA"/>
</dbReference>
<reference evidence="9" key="1">
    <citation type="submission" date="2022-11" db="EMBL/GenBank/DDBJ databases">
        <title>Centuries of genome instability and evolution in soft-shell clam transmissible cancer (bioRxiv).</title>
        <authorList>
            <person name="Hart S.F.M."/>
            <person name="Yonemitsu M.A."/>
            <person name="Giersch R.M."/>
            <person name="Beal B.F."/>
            <person name="Arriagada G."/>
            <person name="Davis B.W."/>
            <person name="Ostrander E.A."/>
            <person name="Goff S.P."/>
            <person name="Metzger M.J."/>
        </authorList>
    </citation>
    <scope>NUCLEOTIDE SEQUENCE</scope>
    <source>
        <strain evidence="9">MELC-2E11</strain>
        <tissue evidence="9">Siphon/mantle</tissue>
    </source>
</reference>
<comment type="domain">
    <text evidence="7">The DHHC domain is required for palmitoyltransferase activity.</text>
</comment>
<sequence length="581" mass="66999">MQHNALPMLLQPADVLLTLWKVAEQSSPVSSLNLYHLPFGHTEHLVSELFPELGVYTLINPDWVEDKADGQQQTDLLVEVDVLEDLESLVVVAKQGVEPEQADEREVAQHLVQGLLAKLPSHTIRVTWGTKYSMYSLKYLGKVPKHPVQGLLAKLPSHTIRVTGDQNTLHPIQGLLANFLWNSAQGYNTLHHESWYEVEDQRKLEIPKEVDDQRKLEIPKEVDDQRKLEIPKEVDDQRKLEIPKEVDDQRKLEIPKEVDEQRKLEIPKEEDDQRKLKIPKEVDEQRKLMIPKEVDDQRKLMIPKELFHWGPIVALSIIFFISYATIQCNLMYWPLHAHGGLINMAVFLTWNVLTLYNYFLAAYKGPGFAPLNWRPKKKDHCKRLQYCELCDGYKPPRSHHCRKCDRCVMKMDHHCPWINTCCGHFNHANFCYFLFFAPIGCIHAITILVPSVYKALNFTWYLRYGDQHNLVYLGIGGFLVSMFAIGLAIGVIIAVWLLFFIQIKSVLKNETGIESWIIEKKSVEREAGFHGDVPGRLCARPTVTHLNARLTTLNPNKNAITPIAHYVFVYQFIFAHTNTAM</sequence>
<evidence type="ECO:0000313" key="9">
    <source>
        <dbReference type="EMBL" id="WAQ95856.1"/>
    </source>
</evidence>
<evidence type="ECO:0000256" key="3">
    <source>
        <dbReference type="ARBA" id="ARBA00022692"/>
    </source>
</evidence>
<evidence type="ECO:0000256" key="2">
    <source>
        <dbReference type="ARBA" id="ARBA00022679"/>
    </source>
</evidence>
<dbReference type="InterPro" id="IPR001594">
    <property type="entry name" value="Palmitoyltrfase_DHHC"/>
</dbReference>
<keyword evidence="3 7" id="KW-0812">Transmembrane</keyword>
<keyword evidence="10" id="KW-1185">Reference proteome</keyword>
<keyword evidence="2 7" id="KW-0808">Transferase</keyword>
<evidence type="ECO:0000256" key="7">
    <source>
        <dbReference type="RuleBase" id="RU079119"/>
    </source>
</evidence>
<evidence type="ECO:0000256" key="5">
    <source>
        <dbReference type="ARBA" id="ARBA00023136"/>
    </source>
</evidence>
<proteinExistence type="inferred from homology"/>
<dbReference type="PANTHER" id="PTHR12246">
    <property type="entry name" value="PALMITOYLTRANSFERASE ZDHHC16"/>
    <property type="match status" value="1"/>
</dbReference>
<dbReference type="Proteomes" id="UP001164746">
    <property type="component" value="Chromosome 2"/>
</dbReference>
<evidence type="ECO:0000256" key="6">
    <source>
        <dbReference type="ARBA" id="ARBA00023315"/>
    </source>
</evidence>
<feature type="transmembrane region" description="Helical" evidence="7">
    <location>
        <begin position="306"/>
        <end position="326"/>
    </location>
</feature>
<accession>A0ABY7DGW5</accession>
<organism evidence="9 10">
    <name type="scientific">Mya arenaria</name>
    <name type="common">Soft-shell clam</name>
    <dbReference type="NCBI Taxonomy" id="6604"/>
    <lineage>
        <taxon>Eukaryota</taxon>
        <taxon>Metazoa</taxon>
        <taxon>Spiralia</taxon>
        <taxon>Lophotrochozoa</taxon>
        <taxon>Mollusca</taxon>
        <taxon>Bivalvia</taxon>
        <taxon>Autobranchia</taxon>
        <taxon>Heteroconchia</taxon>
        <taxon>Euheterodonta</taxon>
        <taxon>Imparidentia</taxon>
        <taxon>Neoheterodontei</taxon>
        <taxon>Myida</taxon>
        <taxon>Myoidea</taxon>
        <taxon>Myidae</taxon>
        <taxon>Mya</taxon>
    </lineage>
</organism>
<comment type="subcellular location">
    <subcellularLocation>
        <location evidence="1">Membrane</location>
        <topology evidence="1">Multi-pass membrane protein</topology>
    </subcellularLocation>
</comment>
<evidence type="ECO:0000256" key="1">
    <source>
        <dbReference type="ARBA" id="ARBA00004141"/>
    </source>
</evidence>
<feature type="transmembrane region" description="Helical" evidence="7">
    <location>
        <begin position="338"/>
        <end position="359"/>
    </location>
</feature>